<protein>
    <recommendedName>
        <fullName evidence="4">Hemolymph juvenile hormone binding protein</fullName>
    </recommendedName>
</protein>
<keyword evidence="1" id="KW-0732">Signal</keyword>
<dbReference type="OrthoDB" id="8191090at2759"/>
<reference evidence="2" key="2">
    <citation type="submission" date="2022-10" db="EMBL/GenBank/DDBJ databases">
        <authorList>
            <consortium name="ENA_rothamsted_submissions"/>
            <consortium name="culmorum"/>
            <person name="King R."/>
        </authorList>
    </citation>
    <scope>NUCLEOTIDE SEQUENCE</scope>
</reference>
<dbReference type="GO" id="GO:0005615">
    <property type="term" value="C:extracellular space"/>
    <property type="evidence" value="ECO:0007669"/>
    <property type="project" value="TreeGrafter"/>
</dbReference>
<proteinExistence type="predicted"/>
<dbReference type="PANTHER" id="PTHR11008:SF14">
    <property type="entry name" value="CIRCADIAN CLOCK-CONTROLLED PROTEIN-LIKE PROTEIN"/>
    <property type="match status" value="1"/>
</dbReference>
<keyword evidence="3" id="KW-1185">Reference proteome</keyword>
<feature type="chain" id="PRO_5040499604" description="Hemolymph juvenile hormone binding protein" evidence="1">
    <location>
        <begin position="18"/>
        <end position="225"/>
    </location>
</feature>
<dbReference type="InterPro" id="IPR010562">
    <property type="entry name" value="Haemolymph_juvenile_hormone-bd"/>
</dbReference>
<dbReference type="SMART" id="SM00700">
    <property type="entry name" value="JHBP"/>
    <property type="match status" value="1"/>
</dbReference>
<name>A0A9N9S3B0_9DIPT</name>
<dbReference type="AlphaFoldDB" id="A0A9N9S3B0"/>
<evidence type="ECO:0000313" key="3">
    <source>
        <dbReference type="Proteomes" id="UP001153620"/>
    </source>
</evidence>
<feature type="signal peptide" evidence="1">
    <location>
        <begin position="1"/>
        <end position="17"/>
    </location>
</feature>
<evidence type="ECO:0008006" key="4">
    <source>
        <dbReference type="Google" id="ProtNLM"/>
    </source>
</evidence>
<gene>
    <name evidence="2" type="ORF">CHIRRI_LOCUS13332</name>
</gene>
<dbReference type="Proteomes" id="UP001153620">
    <property type="component" value="Chromosome 4"/>
</dbReference>
<evidence type="ECO:0000313" key="2">
    <source>
        <dbReference type="EMBL" id="CAG9810519.1"/>
    </source>
</evidence>
<accession>A0A9N9S3B0</accession>
<organism evidence="2 3">
    <name type="scientific">Chironomus riparius</name>
    <dbReference type="NCBI Taxonomy" id="315576"/>
    <lineage>
        <taxon>Eukaryota</taxon>
        <taxon>Metazoa</taxon>
        <taxon>Ecdysozoa</taxon>
        <taxon>Arthropoda</taxon>
        <taxon>Hexapoda</taxon>
        <taxon>Insecta</taxon>
        <taxon>Pterygota</taxon>
        <taxon>Neoptera</taxon>
        <taxon>Endopterygota</taxon>
        <taxon>Diptera</taxon>
        <taxon>Nematocera</taxon>
        <taxon>Chironomoidea</taxon>
        <taxon>Chironomidae</taxon>
        <taxon>Chironominae</taxon>
        <taxon>Chironomus</taxon>
    </lineage>
</organism>
<evidence type="ECO:0000256" key="1">
    <source>
        <dbReference type="SAM" id="SignalP"/>
    </source>
</evidence>
<reference evidence="2" key="1">
    <citation type="submission" date="2022-01" db="EMBL/GenBank/DDBJ databases">
        <authorList>
            <person name="King R."/>
        </authorList>
    </citation>
    <scope>NUCLEOTIDE SEQUENCE</scope>
</reference>
<dbReference type="InterPro" id="IPR038606">
    <property type="entry name" value="To_sf"/>
</dbReference>
<dbReference type="Pfam" id="PF06585">
    <property type="entry name" value="JHBP"/>
    <property type="match status" value="1"/>
</dbReference>
<dbReference type="PANTHER" id="PTHR11008">
    <property type="entry name" value="PROTEIN TAKEOUT-LIKE PROTEIN"/>
    <property type="match status" value="1"/>
</dbReference>
<dbReference type="Gene3D" id="3.15.10.30">
    <property type="entry name" value="Haemolymph juvenile hormone binding protein"/>
    <property type="match status" value="1"/>
</dbReference>
<sequence>MKIILIISSIIFDFASSQNLIQYNAPCRRSDPNLENCLINAFENVKYEFATGNWFPELQIRPLDPFILQNHVFGTGQVFQIITRNMTVLGLSNYKVEKYSINPQTLTADLTMLFPKISDTGDYSGSINLLGVNFNGSFKSRYRNTKAFLHFEFQKIRKNGIEFLNILDISLSSDKKFIALESGHKVHDIAIPILYPYIERSYAKIIKEEMNKVLDLIPYESLLLE</sequence>
<dbReference type="EMBL" id="OU895880">
    <property type="protein sequence ID" value="CAG9810519.1"/>
    <property type="molecule type" value="Genomic_DNA"/>
</dbReference>